<feature type="region of interest" description="Disordered" evidence="1">
    <location>
        <begin position="208"/>
        <end position="233"/>
    </location>
</feature>
<dbReference type="Proteomes" id="UP000492821">
    <property type="component" value="Unassembled WGS sequence"/>
</dbReference>
<dbReference type="WBParaSite" id="Pan_g9595.t1">
    <property type="protein sequence ID" value="Pan_g9595.t1"/>
    <property type="gene ID" value="Pan_g9595"/>
</dbReference>
<feature type="region of interest" description="Disordered" evidence="1">
    <location>
        <begin position="330"/>
        <end position="354"/>
    </location>
</feature>
<protein>
    <submittedName>
        <fullName evidence="3">MSP domain-containing protein</fullName>
    </submittedName>
</protein>
<dbReference type="AlphaFoldDB" id="A0A7E4WB68"/>
<name>A0A7E4WB68_PANRE</name>
<organism evidence="2 3">
    <name type="scientific">Panagrellus redivivus</name>
    <name type="common">Microworm</name>
    <dbReference type="NCBI Taxonomy" id="6233"/>
    <lineage>
        <taxon>Eukaryota</taxon>
        <taxon>Metazoa</taxon>
        <taxon>Ecdysozoa</taxon>
        <taxon>Nematoda</taxon>
        <taxon>Chromadorea</taxon>
        <taxon>Rhabditida</taxon>
        <taxon>Tylenchina</taxon>
        <taxon>Panagrolaimomorpha</taxon>
        <taxon>Panagrolaimoidea</taxon>
        <taxon>Panagrolaimidae</taxon>
        <taxon>Panagrellus</taxon>
    </lineage>
</organism>
<evidence type="ECO:0000313" key="2">
    <source>
        <dbReference type="Proteomes" id="UP000492821"/>
    </source>
</evidence>
<feature type="compositionally biased region" description="Basic residues" evidence="1">
    <location>
        <begin position="336"/>
        <end position="354"/>
    </location>
</feature>
<accession>A0A7E4WB68</accession>
<keyword evidence="2" id="KW-1185">Reference proteome</keyword>
<reference evidence="2" key="1">
    <citation type="journal article" date="2013" name="Genetics">
        <title>The draft genome and transcriptome of Panagrellus redivivus are shaped by the harsh demands of a free-living lifestyle.</title>
        <authorList>
            <person name="Srinivasan J."/>
            <person name="Dillman A.R."/>
            <person name="Macchietto M.G."/>
            <person name="Heikkinen L."/>
            <person name="Lakso M."/>
            <person name="Fracchia K.M."/>
            <person name="Antoshechkin I."/>
            <person name="Mortazavi A."/>
            <person name="Wong G."/>
            <person name="Sternberg P.W."/>
        </authorList>
    </citation>
    <scope>NUCLEOTIDE SEQUENCE [LARGE SCALE GENOMIC DNA]</scope>
    <source>
        <strain evidence="2">MT8872</strain>
    </source>
</reference>
<evidence type="ECO:0000256" key="1">
    <source>
        <dbReference type="SAM" id="MobiDB-lite"/>
    </source>
</evidence>
<sequence>MFAKTATDSASDSGARVGGASGCALTPRLFALSRSPSGVPHSDPEAPQPLSVDINKLCQTKVFNRRNIKFMIAGDCFEFMVSFRNEFSPELKSKYFMMNIAGRNLNPTTKMLIPPVIHMYDACSFEWFRIIPLIIQNRQYPNSQINFYCFYTWPIHSRRPLHRPRQQVDSTAVQYTFVLGSYFIKKCFKLPEGFKRSYMKTFVSCSSKGHDLKSDLSKDLSISSSDNQRVERKANPYDDDYEAILRQFDETTLALKSAMSKFETCMDVFVHDNEEEKQNPDASMDKTPYNNGTPVDDFDEVILQFDKGRKELEAADASLNEAFASICQKFRQPNSRNRKSHFWRPRNTRPHRKR</sequence>
<feature type="compositionally biased region" description="Basic and acidic residues" evidence="1">
    <location>
        <begin position="208"/>
        <end position="218"/>
    </location>
</feature>
<reference evidence="3" key="2">
    <citation type="submission" date="2020-10" db="UniProtKB">
        <authorList>
            <consortium name="WormBaseParasite"/>
        </authorList>
    </citation>
    <scope>IDENTIFICATION</scope>
</reference>
<proteinExistence type="predicted"/>
<evidence type="ECO:0000313" key="3">
    <source>
        <dbReference type="WBParaSite" id="Pan_g9595.t1"/>
    </source>
</evidence>